<evidence type="ECO:0000256" key="1">
    <source>
        <dbReference type="ARBA" id="ARBA00004651"/>
    </source>
</evidence>
<feature type="transmembrane region" description="Helical" evidence="6">
    <location>
        <begin position="100"/>
        <end position="122"/>
    </location>
</feature>
<name>A0ABY4DSH3_9NEIS</name>
<proteinExistence type="predicted"/>
<dbReference type="Proteomes" id="UP000829817">
    <property type="component" value="Chromosome"/>
</dbReference>
<gene>
    <name evidence="7" type="primary">lptG</name>
    <name evidence="7" type="ORF">LVJ83_11605</name>
</gene>
<keyword evidence="4 6" id="KW-1133">Transmembrane helix</keyword>
<evidence type="ECO:0000256" key="5">
    <source>
        <dbReference type="ARBA" id="ARBA00023136"/>
    </source>
</evidence>
<sequence>MKLLNRYLIRQLAVMTVYALLALLALYSFFDIISEIGDVGEGSYTGWKMMQYVLMQMPAHAYELMPLAVLIGGLIALSQLAAGSELTVMKTSGMSTQKLIAVLLQFGLIFAVATALLGEWLAPSLSQRAENLKAGALSGKISTGSQGLWLKEGNAIINVREMLPDHTLLGIKAWRHNEALQLVEAVAAESATIDADSNWHLQNVHSSRLSGLQQRDGQMDVDLVQTEFDKEKQWDIGLQRNLLDVLLVDPEQMSVSALTTYIRHLQDNNQQTRQYEIAWWRKLMYPVAAMIMALVALAFTPQSTRHGNMGLKLFFGICLGLAFHFAGRLFGFTSQLYGVPPVVAALLPTLLFGLLGVYLIRRQEKR</sequence>
<keyword evidence="2" id="KW-1003">Cell membrane</keyword>
<keyword evidence="8" id="KW-1185">Reference proteome</keyword>
<feature type="transmembrane region" description="Helical" evidence="6">
    <location>
        <begin position="283"/>
        <end position="301"/>
    </location>
</feature>
<dbReference type="PANTHER" id="PTHR33529:SF2">
    <property type="entry name" value="LIPOPOLYSACCHARIDE EXPORT SYSTEM PERMEASE PROTEIN LPTG"/>
    <property type="match status" value="1"/>
</dbReference>
<evidence type="ECO:0000256" key="2">
    <source>
        <dbReference type="ARBA" id="ARBA00022475"/>
    </source>
</evidence>
<feature type="transmembrane region" description="Helical" evidence="6">
    <location>
        <begin position="12"/>
        <end position="30"/>
    </location>
</feature>
<dbReference type="EMBL" id="CP091508">
    <property type="protein sequence ID" value="UOO81562.1"/>
    <property type="molecule type" value="Genomic_DNA"/>
</dbReference>
<dbReference type="PANTHER" id="PTHR33529">
    <property type="entry name" value="SLR0882 PROTEIN-RELATED"/>
    <property type="match status" value="1"/>
</dbReference>
<feature type="transmembrane region" description="Helical" evidence="6">
    <location>
        <begin position="337"/>
        <end position="360"/>
    </location>
</feature>
<dbReference type="Pfam" id="PF03739">
    <property type="entry name" value="LptF_LptG"/>
    <property type="match status" value="1"/>
</dbReference>
<dbReference type="NCBIfam" id="TIGR04408">
    <property type="entry name" value="LptG_lptG"/>
    <property type="match status" value="1"/>
</dbReference>
<evidence type="ECO:0000256" key="6">
    <source>
        <dbReference type="SAM" id="Phobius"/>
    </source>
</evidence>
<comment type="subcellular location">
    <subcellularLocation>
        <location evidence="1">Cell membrane</location>
        <topology evidence="1">Multi-pass membrane protein</topology>
    </subcellularLocation>
</comment>
<dbReference type="InterPro" id="IPR030923">
    <property type="entry name" value="LptG"/>
</dbReference>
<feature type="transmembrane region" description="Helical" evidence="6">
    <location>
        <begin position="64"/>
        <end position="88"/>
    </location>
</feature>
<evidence type="ECO:0000313" key="8">
    <source>
        <dbReference type="Proteomes" id="UP000829817"/>
    </source>
</evidence>
<evidence type="ECO:0000256" key="4">
    <source>
        <dbReference type="ARBA" id="ARBA00022989"/>
    </source>
</evidence>
<evidence type="ECO:0000313" key="7">
    <source>
        <dbReference type="EMBL" id="UOO81562.1"/>
    </source>
</evidence>
<keyword evidence="5 6" id="KW-0472">Membrane</keyword>
<keyword evidence="3 6" id="KW-0812">Transmembrane</keyword>
<evidence type="ECO:0000256" key="3">
    <source>
        <dbReference type="ARBA" id="ARBA00022692"/>
    </source>
</evidence>
<accession>A0ABY4DSH3</accession>
<feature type="transmembrane region" description="Helical" evidence="6">
    <location>
        <begin position="313"/>
        <end position="331"/>
    </location>
</feature>
<reference evidence="7 8" key="1">
    <citation type="journal article" date="2022" name="Res Sq">
        <title>Evolution of multicellular longitudinally dividing oral cavity symbionts (Neisseriaceae).</title>
        <authorList>
            <person name="Nyongesa S."/>
            <person name="Weber P."/>
            <person name="Bernet E."/>
            <person name="Pullido F."/>
            <person name="Nieckarz M."/>
            <person name="Delaby M."/>
            <person name="Nieves C."/>
            <person name="Viehboeck T."/>
            <person name="Krause N."/>
            <person name="Rivera-Millot A."/>
            <person name="Nakamura A."/>
            <person name="Vischer N."/>
            <person name="VanNieuwenhze M."/>
            <person name="Brun Y."/>
            <person name="Cava F."/>
            <person name="Bulgheresi S."/>
            <person name="Veyrier F."/>
        </authorList>
    </citation>
    <scope>NUCLEOTIDE SEQUENCE [LARGE SCALE GENOMIC DNA]</scope>
    <source>
        <strain evidence="7 8">CCUG 63373m</strain>
    </source>
</reference>
<dbReference type="RefSeq" id="WP_244784805.1">
    <property type="nucleotide sequence ID" value="NZ_CP091508.1"/>
</dbReference>
<protein>
    <submittedName>
        <fullName evidence="7">LPS export ABC transporter permease LptG</fullName>
    </submittedName>
</protein>
<dbReference type="InterPro" id="IPR005495">
    <property type="entry name" value="LptG/LptF_permease"/>
</dbReference>
<organism evidence="7 8">
    <name type="scientific">Uruburuella testudinis</name>
    <dbReference type="NCBI Taxonomy" id="1282863"/>
    <lineage>
        <taxon>Bacteria</taxon>
        <taxon>Pseudomonadati</taxon>
        <taxon>Pseudomonadota</taxon>
        <taxon>Betaproteobacteria</taxon>
        <taxon>Neisseriales</taxon>
        <taxon>Neisseriaceae</taxon>
        <taxon>Uruburuella</taxon>
    </lineage>
</organism>